<evidence type="ECO:0000256" key="1">
    <source>
        <dbReference type="ARBA" id="ARBA00023224"/>
    </source>
</evidence>
<keyword evidence="5" id="KW-1185">Reference proteome</keyword>
<dbReference type="InterPro" id="IPR004089">
    <property type="entry name" value="MCPsignal_dom"/>
</dbReference>
<proteinExistence type="predicted"/>
<sequence>METDQPKNLLEYESQAFMGIGPARIGALTLYALFSGHDPDRDDHASARVQSDLARSRLKNAEKQLTGFTDGLSKLDYQPSEPLEGFRTAAVSVLSSFRQLVPEVPQDGSIARVPSAQQDQMRSLCLNEIEPAVTGFLGLMSEELKAEHHLRQRARRASAIKSVDAAHAAGRNINMIALNATIEASRAGEFGTGFKLIADEIRTQAEHTRSFLSDIAVQLDTI</sequence>
<evidence type="ECO:0000259" key="3">
    <source>
        <dbReference type="PROSITE" id="PS50111"/>
    </source>
</evidence>
<gene>
    <name evidence="4" type="ORF">H1D41_14575</name>
</gene>
<name>A0A8J7IPS3_9RHOB</name>
<protein>
    <recommendedName>
        <fullName evidence="3">Methyl-accepting transducer domain-containing protein</fullName>
    </recommendedName>
</protein>
<dbReference type="PANTHER" id="PTHR32089">
    <property type="entry name" value="METHYL-ACCEPTING CHEMOTAXIS PROTEIN MCPB"/>
    <property type="match status" value="1"/>
</dbReference>
<dbReference type="PANTHER" id="PTHR32089:SF112">
    <property type="entry name" value="LYSOZYME-LIKE PROTEIN-RELATED"/>
    <property type="match status" value="1"/>
</dbReference>
<evidence type="ECO:0000313" key="4">
    <source>
        <dbReference type="EMBL" id="MBI1494866.1"/>
    </source>
</evidence>
<accession>A0A8J7IPS3</accession>
<dbReference type="Pfam" id="PF00015">
    <property type="entry name" value="MCPsignal"/>
    <property type="match status" value="1"/>
</dbReference>
<dbReference type="Gene3D" id="1.10.287.950">
    <property type="entry name" value="Methyl-accepting chemotaxis protein"/>
    <property type="match status" value="1"/>
</dbReference>
<keyword evidence="1 2" id="KW-0807">Transducer</keyword>
<evidence type="ECO:0000313" key="5">
    <source>
        <dbReference type="Proteomes" id="UP000640583"/>
    </source>
</evidence>
<comment type="caution">
    <text evidence="4">The sequence shown here is derived from an EMBL/GenBank/DDBJ whole genome shotgun (WGS) entry which is preliminary data.</text>
</comment>
<dbReference type="GO" id="GO:0007165">
    <property type="term" value="P:signal transduction"/>
    <property type="evidence" value="ECO:0007669"/>
    <property type="project" value="UniProtKB-KW"/>
</dbReference>
<evidence type="ECO:0000256" key="2">
    <source>
        <dbReference type="PROSITE-ProRule" id="PRU00284"/>
    </source>
</evidence>
<dbReference type="GO" id="GO:0016020">
    <property type="term" value="C:membrane"/>
    <property type="evidence" value="ECO:0007669"/>
    <property type="project" value="InterPro"/>
</dbReference>
<dbReference type="EMBL" id="JADCKQ010000012">
    <property type="protein sequence ID" value="MBI1494866.1"/>
    <property type="molecule type" value="Genomic_DNA"/>
</dbReference>
<dbReference type="PROSITE" id="PS50111">
    <property type="entry name" value="CHEMOTAXIS_TRANSDUC_2"/>
    <property type="match status" value="1"/>
</dbReference>
<feature type="domain" description="Methyl-accepting transducer" evidence="3">
    <location>
        <begin position="174"/>
        <end position="222"/>
    </location>
</feature>
<reference evidence="4" key="1">
    <citation type="submission" date="2020-10" db="EMBL/GenBank/DDBJ databases">
        <title>Paenihalocynthiibacter styelae gen. nov., sp. nov., isolated from stalked sea squirt Styela clava.</title>
        <authorList>
            <person name="Kim Y.-O."/>
            <person name="Yoon J.-H."/>
        </authorList>
    </citation>
    <scope>NUCLEOTIDE SEQUENCE</scope>
    <source>
        <strain evidence="4">MYP1-1</strain>
    </source>
</reference>
<dbReference type="RefSeq" id="WP_228849604.1">
    <property type="nucleotide sequence ID" value="NZ_JADCKQ010000012.1"/>
</dbReference>
<dbReference type="AlphaFoldDB" id="A0A8J7IPS3"/>
<dbReference type="SUPFAM" id="SSF58104">
    <property type="entry name" value="Methyl-accepting chemotaxis protein (MCP) signaling domain"/>
    <property type="match status" value="1"/>
</dbReference>
<organism evidence="4 5">
    <name type="scientific">Halocynthiibacter styelae</name>
    <dbReference type="NCBI Taxonomy" id="2761955"/>
    <lineage>
        <taxon>Bacteria</taxon>
        <taxon>Pseudomonadati</taxon>
        <taxon>Pseudomonadota</taxon>
        <taxon>Alphaproteobacteria</taxon>
        <taxon>Rhodobacterales</taxon>
        <taxon>Paracoccaceae</taxon>
        <taxon>Halocynthiibacter</taxon>
    </lineage>
</organism>
<dbReference type="Proteomes" id="UP000640583">
    <property type="component" value="Unassembled WGS sequence"/>
</dbReference>